<dbReference type="PATRIC" id="fig|1423.173.peg.1980"/>
<evidence type="ECO:0000313" key="2">
    <source>
        <dbReference type="Proteomes" id="UP000032247"/>
    </source>
</evidence>
<dbReference type="Proteomes" id="UP000032247">
    <property type="component" value="Unassembled WGS sequence"/>
</dbReference>
<evidence type="ECO:0000313" key="1">
    <source>
        <dbReference type="EMBL" id="KIU11330.1"/>
    </source>
</evidence>
<comment type="caution">
    <text evidence="1">The sequence shown here is derived from an EMBL/GenBank/DDBJ whole genome shotgun (WGS) entry which is preliminary data.</text>
</comment>
<gene>
    <name evidence="1" type="ORF">SC09_Contig24orf00274</name>
</gene>
<reference evidence="1 2" key="1">
    <citation type="submission" date="2014-12" db="EMBL/GenBank/DDBJ databases">
        <title>Comparative genome analysis of Bacillus coagulans HM-08, Clostridium butyricum HM-68, Bacillus subtilis HM-66 and Bacillus licheniformis BL-09.</title>
        <authorList>
            <person name="Zhang H."/>
        </authorList>
    </citation>
    <scope>NUCLEOTIDE SEQUENCE [LARGE SCALE GENOMIC DNA]</scope>
    <source>
        <strain evidence="1 2">HM-66</strain>
    </source>
</reference>
<organism evidence="1 2">
    <name type="scientific">Bacillus subtilis</name>
    <dbReference type="NCBI Taxonomy" id="1423"/>
    <lineage>
        <taxon>Bacteria</taxon>
        <taxon>Bacillati</taxon>
        <taxon>Bacillota</taxon>
        <taxon>Bacilli</taxon>
        <taxon>Bacillales</taxon>
        <taxon>Bacillaceae</taxon>
        <taxon>Bacillus</taxon>
    </lineage>
</organism>
<proteinExistence type="predicted"/>
<dbReference type="EMBL" id="JXBC01000003">
    <property type="protein sequence ID" value="KIU11330.1"/>
    <property type="molecule type" value="Genomic_DNA"/>
</dbReference>
<dbReference type="AlphaFoldDB" id="A0A0D1KQT7"/>
<name>A0A0D1KQT7_BACIU</name>
<accession>A0A0D1KQT7</accession>
<sequence>MWKDLYWRRKKQLPLSHKEWLLEKIPDERGTHEQALCCV</sequence>
<protein>
    <submittedName>
        <fullName evidence="1">Uncharacterized protein</fullName>
    </submittedName>
</protein>